<dbReference type="InterPro" id="IPR005119">
    <property type="entry name" value="LysR_subst-bd"/>
</dbReference>
<dbReference type="GO" id="GO:0003700">
    <property type="term" value="F:DNA-binding transcription factor activity"/>
    <property type="evidence" value="ECO:0007669"/>
    <property type="project" value="InterPro"/>
</dbReference>
<dbReference type="PROSITE" id="PS50931">
    <property type="entry name" value="HTH_LYSR"/>
    <property type="match status" value="1"/>
</dbReference>
<gene>
    <name evidence="6" type="ORF">HK439_18825</name>
</gene>
<protein>
    <submittedName>
        <fullName evidence="6">LysR family transcriptional regulator</fullName>
    </submittedName>
</protein>
<keyword evidence="4" id="KW-0804">Transcription</keyword>
<feature type="domain" description="HTH lysR-type" evidence="5">
    <location>
        <begin position="5"/>
        <end position="62"/>
    </location>
</feature>
<evidence type="ECO:0000259" key="5">
    <source>
        <dbReference type="PROSITE" id="PS50931"/>
    </source>
</evidence>
<dbReference type="PANTHER" id="PTHR30537">
    <property type="entry name" value="HTH-TYPE TRANSCRIPTIONAL REGULATOR"/>
    <property type="match status" value="1"/>
</dbReference>
<dbReference type="PANTHER" id="PTHR30537:SF3">
    <property type="entry name" value="TRANSCRIPTIONAL REGULATORY PROTEIN"/>
    <property type="match status" value="1"/>
</dbReference>
<comment type="similarity">
    <text evidence="1">Belongs to the LysR transcriptional regulatory family.</text>
</comment>
<evidence type="ECO:0000256" key="1">
    <source>
        <dbReference type="ARBA" id="ARBA00009437"/>
    </source>
</evidence>
<dbReference type="PRINTS" id="PR00039">
    <property type="entry name" value="HTHLYSR"/>
</dbReference>
<evidence type="ECO:0000256" key="4">
    <source>
        <dbReference type="ARBA" id="ARBA00023163"/>
    </source>
</evidence>
<dbReference type="InterPro" id="IPR036388">
    <property type="entry name" value="WH-like_DNA-bd_sf"/>
</dbReference>
<name>A0A926P376_9HYPH</name>
<dbReference type="GO" id="GO:0043565">
    <property type="term" value="F:sequence-specific DNA binding"/>
    <property type="evidence" value="ECO:0007669"/>
    <property type="project" value="TreeGrafter"/>
</dbReference>
<sequence length="299" mass="32971">MKPPLDWSLLQSFAAVAANGSLSAAARKLGSSQPTLSRHIASLEMQTDSRLFERSPGGLELTEAGAELYDFALRMADAAEDLRLATEGRTQTLSGTVRLTASAIMATYVLPDILTALRREEPEIDIELIASDRTENLLQREADIAVRMYRPTQVDVITRKIADLSSGAFATPAYLEARGIPETIEDLRSHDVVGYDRSDLIIKGFEAAGLKVGRGFFPFRCDNQVVCWQMAVAGYGIGFVLQAVGRSEPAVVPILENADIPKLPVWLTAHRELKVSRRVRRVYDFLADRLERLENSSAH</sequence>
<dbReference type="Pfam" id="PF03466">
    <property type="entry name" value="LysR_substrate"/>
    <property type="match status" value="1"/>
</dbReference>
<dbReference type="Gene3D" id="1.10.10.10">
    <property type="entry name" value="Winged helix-like DNA-binding domain superfamily/Winged helix DNA-binding domain"/>
    <property type="match status" value="1"/>
</dbReference>
<dbReference type="SUPFAM" id="SSF53850">
    <property type="entry name" value="Periplasmic binding protein-like II"/>
    <property type="match status" value="1"/>
</dbReference>
<dbReference type="RefSeq" id="WP_190293010.1">
    <property type="nucleotide sequence ID" value="NZ_JABFCZ010000021.1"/>
</dbReference>
<dbReference type="Gene3D" id="3.40.190.290">
    <property type="match status" value="1"/>
</dbReference>
<keyword evidence="2" id="KW-0805">Transcription regulation</keyword>
<accession>A0A926P376</accession>
<dbReference type="InterPro" id="IPR058163">
    <property type="entry name" value="LysR-type_TF_proteobact-type"/>
</dbReference>
<organism evidence="6 7">
    <name type="scientific">Roseibium aggregatum</name>
    <dbReference type="NCBI Taxonomy" id="187304"/>
    <lineage>
        <taxon>Bacteria</taxon>
        <taxon>Pseudomonadati</taxon>
        <taxon>Pseudomonadota</taxon>
        <taxon>Alphaproteobacteria</taxon>
        <taxon>Hyphomicrobiales</taxon>
        <taxon>Stappiaceae</taxon>
        <taxon>Roseibium</taxon>
    </lineage>
</organism>
<dbReference type="InterPro" id="IPR036390">
    <property type="entry name" value="WH_DNA-bd_sf"/>
</dbReference>
<dbReference type="EMBL" id="JABFCZ010000021">
    <property type="protein sequence ID" value="MBD1548323.1"/>
    <property type="molecule type" value="Genomic_DNA"/>
</dbReference>
<keyword evidence="3" id="KW-0238">DNA-binding</keyword>
<evidence type="ECO:0000313" key="6">
    <source>
        <dbReference type="EMBL" id="MBD1548323.1"/>
    </source>
</evidence>
<dbReference type="GO" id="GO:0006351">
    <property type="term" value="P:DNA-templated transcription"/>
    <property type="evidence" value="ECO:0007669"/>
    <property type="project" value="TreeGrafter"/>
</dbReference>
<evidence type="ECO:0000256" key="3">
    <source>
        <dbReference type="ARBA" id="ARBA00023125"/>
    </source>
</evidence>
<dbReference type="SUPFAM" id="SSF46785">
    <property type="entry name" value="Winged helix' DNA-binding domain"/>
    <property type="match status" value="1"/>
</dbReference>
<comment type="caution">
    <text evidence="6">The sequence shown here is derived from an EMBL/GenBank/DDBJ whole genome shotgun (WGS) entry which is preliminary data.</text>
</comment>
<dbReference type="InterPro" id="IPR000847">
    <property type="entry name" value="LysR_HTH_N"/>
</dbReference>
<dbReference type="Proteomes" id="UP000598467">
    <property type="component" value="Unassembled WGS sequence"/>
</dbReference>
<dbReference type="AlphaFoldDB" id="A0A926P376"/>
<evidence type="ECO:0000313" key="7">
    <source>
        <dbReference type="Proteomes" id="UP000598467"/>
    </source>
</evidence>
<dbReference type="Pfam" id="PF00126">
    <property type="entry name" value="HTH_1"/>
    <property type="match status" value="1"/>
</dbReference>
<evidence type="ECO:0000256" key="2">
    <source>
        <dbReference type="ARBA" id="ARBA00023015"/>
    </source>
</evidence>
<reference evidence="6" key="1">
    <citation type="submission" date="2020-05" db="EMBL/GenBank/DDBJ databases">
        <title>Identification of trans-AT polyketide cluster in two marine bacteria, producers of a novel glutaramide-containing polyketide sesbanimide D and analogs.</title>
        <authorList>
            <person name="Kacar D."/>
            <person name="Rodriguez P."/>
            <person name="Canedo L."/>
            <person name="Gonzalez E."/>
            <person name="Galan B."/>
            <person name="De La Calle F."/>
            <person name="Garcia J.L."/>
        </authorList>
    </citation>
    <scope>NUCLEOTIDE SEQUENCE</scope>
    <source>
        <strain evidence="6">PHM038</strain>
    </source>
</reference>
<proteinExistence type="inferred from homology"/>